<evidence type="ECO:0000313" key="4">
    <source>
        <dbReference type="Proteomes" id="UP000540787"/>
    </source>
</evidence>
<comment type="caution">
    <text evidence="3">The sequence shown here is derived from an EMBL/GenBank/DDBJ whole genome shotgun (WGS) entry which is preliminary data.</text>
</comment>
<evidence type="ECO:0000259" key="2">
    <source>
        <dbReference type="Pfam" id="PF13400"/>
    </source>
</evidence>
<evidence type="ECO:0000313" key="3">
    <source>
        <dbReference type="EMBL" id="MBB6133430.1"/>
    </source>
</evidence>
<keyword evidence="1" id="KW-0472">Membrane</keyword>
<sequence>MSIVKAACPARQYLKGASHRTKQTGSISVMFVAALIIIFGFLALALDLSLLTHRKMELQNVADTAALSAAHELDGTAGGITKALDMASNRFSQGTDRFTYGYGKATMTWSDTAIGFARSPSGPWRPVGEALTNPAGLLYVQVDTAGLDAEYGTVATLFLRTFTDIPDAFTSARAIAGRSAIKVTPLGICAMRDEAHRNHGGELEEFGFRRGVSYNLLDLNLPGATTGQTFIVNPVAQATPITDVATLAPFVCTGTLAMSRLSGGTVKVAASFPIDKLWQQLNSRFGTYGTGATACDARTAPADTNVKEFTFNGGTPWMGATPAKQSAALLATSERRWTVAGPDTAPAGTLAVQFGPLWSYAKAVPYASYVSAGTPEPATGYPTYDVTAWSTLYTPGQPTTSSATPYPETAETPTPYSYTTGTQFFKTAPGSNKSLARRRVLHLPLLACPVTGSDATVRGIGRFFMTVPATNNSLYGEFAGMATEQSLGTRVVLYP</sequence>
<feature type="domain" description="Putative Flp pilus-assembly TadG-like N-terminal" evidence="2">
    <location>
        <begin position="25"/>
        <end position="70"/>
    </location>
</feature>
<name>A0A7W9WZ40_9BURK</name>
<keyword evidence="1" id="KW-1133">Transmembrane helix</keyword>
<accession>A0A7W9WZ40</accession>
<feature type="transmembrane region" description="Helical" evidence="1">
    <location>
        <begin position="27"/>
        <end position="46"/>
    </location>
</feature>
<keyword evidence="4" id="KW-1185">Reference proteome</keyword>
<dbReference type="AlphaFoldDB" id="A0A7W9WZ40"/>
<keyword evidence="1" id="KW-0812">Transmembrane</keyword>
<organism evidence="3 4">
    <name type="scientific">Massilia aurea</name>
    <dbReference type="NCBI Taxonomy" id="373040"/>
    <lineage>
        <taxon>Bacteria</taxon>
        <taxon>Pseudomonadati</taxon>
        <taxon>Pseudomonadota</taxon>
        <taxon>Betaproteobacteria</taxon>
        <taxon>Burkholderiales</taxon>
        <taxon>Oxalobacteraceae</taxon>
        <taxon>Telluria group</taxon>
        <taxon>Massilia</taxon>
    </lineage>
</organism>
<dbReference type="InterPro" id="IPR028087">
    <property type="entry name" value="Tad_N"/>
</dbReference>
<evidence type="ECO:0000256" key="1">
    <source>
        <dbReference type="SAM" id="Phobius"/>
    </source>
</evidence>
<dbReference type="Proteomes" id="UP000540787">
    <property type="component" value="Unassembled WGS sequence"/>
</dbReference>
<reference evidence="3 4" key="1">
    <citation type="submission" date="2020-08" db="EMBL/GenBank/DDBJ databases">
        <title>The Agave Microbiome: Exploring the role of microbial communities in plant adaptations to desert environments.</title>
        <authorList>
            <person name="Partida-Martinez L.P."/>
        </authorList>
    </citation>
    <scope>NUCLEOTIDE SEQUENCE [LARGE SCALE GENOMIC DNA]</scope>
    <source>
        <strain evidence="3 4">AT3.2</strain>
    </source>
</reference>
<dbReference type="EMBL" id="JACHBX010000001">
    <property type="protein sequence ID" value="MBB6133430.1"/>
    <property type="molecule type" value="Genomic_DNA"/>
</dbReference>
<proteinExistence type="predicted"/>
<protein>
    <recommendedName>
        <fullName evidence="2">Putative Flp pilus-assembly TadG-like N-terminal domain-containing protein</fullName>
    </recommendedName>
</protein>
<dbReference type="Pfam" id="PF13400">
    <property type="entry name" value="Tad"/>
    <property type="match status" value="1"/>
</dbReference>
<gene>
    <name evidence="3" type="ORF">HD842_001541</name>
</gene>
<dbReference type="RefSeq" id="WP_183552854.1">
    <property type="nucleotide sequence ID" value="NZ_JACHBX010000001.1"/>
</dbReference>